<dbReference type="InterPro" id="IPR048124">
    <property type="entry name" value="Tannase_B"/>
</dbReference>
<organism evidence="3 4">
    <name type="scientific">Levilactobacillus suantsaiihabitans</name>
    <dbReference type="NCBI Taxonomy" id="2487722"/>
    <lineage>
        <taxon>Bacteria</taxon>
        <taxon>Bacillati</taxon>
        <taxon>Bacillota</taxon>
        <taxon>Bacilli</taxon>
        <taxon>Lactobacillales</taxon>
        <taxon>Lactobacillaceae</taxon>
        <taxon>Levilactobacillus</taxon>
    </lineage>
</organism>
<feature type="compositionally biased region" description="Low complexity" evidence="1">
    <location>
        <begin position="135"/>
        <end position="146"/>
    </location>
</feature>
<dbReference type="Gene3D" id="3.40.50.1820">
    <property type="entry name" value="alpha/beta hydrolase"/>
    <property type="match status" value="1"/>
</dbReference>
<dbReference type="GO" id="GO:0016787">
    <property type="term" value="F:hydrolase activity"/>
    <property type="evidence" value="ECO:0007669"/>
    <property type="project" value="UniProtKB-KW"/>
</dbReference>
<keyword evidence="3" id="KW-0378">Hydrolase</keyword>
<comment type="caution">
    <text evidence="3">The sequence shown here is derived from an EMBL/GenBank/DDBJ whole genome shotgun (WGS) entry which is preliminary data.</text>
</comment>
<evidence type="ECO:0000256" key="1">
    <source>
        <dbReference type="SAM" id="MobiDB-lite"/>
    </source>
</evidence>
<evidence type="ECO:0000313" key="3">
    <source>
        <dbReference type="EMBL" id="TGD17815.1"/>
    </source>
</evidence>
<dbReference type="Pfam" id="PF20434">
    <property type="entry name" value="BD-FAE"/>
    <property type="match status" value="1"/>
</dbReference>
<proteinExistence type="predicted"/>
<dbReference type="Proteomes" id="UP000297348">
    <property type="component" value="Unassembled WGS sequence"/>
</dbReference>
<feature type="domain" description="BD-FAE-like" evidence="2">
    <location>
        <begin position="149"/>
        <end position="270"/>
    </location>
</feature>
<name>A0A4Z0J7K5_9LACO</name>
<sequence length="517" mass="55482">MTYKHKVSYYRGGTTYSGKTRSLKLNTKKYTTKTITVNKQKIKVRCYTNLVYVSKPVNTKYQSMNIYVPEKYFHNKKINGYSKSTAPIFMPNNIGGYMAGTAGTLTAGAMSGGAPAGNKLSGKMQGSKPTGKAPSGSSNLNANGGASSTSATQAALAKGYVVAAPGARGRDTKQSGKYTGKAPAAIVDLKAAVRYLKFNQSRLAGNTNKIISDGTSAGGAMSALLGSTGNNAEYKPYLKAIGAANTSDSIFAAFVFAPITNLNNANTAYEWEFNGVNNISGASMTPGASNSQTKLTNKQKKLSKQLKQDFVSYVNQAGIKANGQTLKLNSDGTGSFATLIKKEIMNSAQTALNKGITIKTSKYPWLTIKNGKVTDVNLTKYFKSVGRSKTPPAFDALNVSQAENIEFGDSTTNAKHFTKFSQQRNTKSGATMADSSIIKLMNPMAYIGRKSQATMAKHFWIRYGETDSNTSVAVPTLLAQKLKNAGVDVNYHVQWNTGHAGDYDMTNMFMWVDSIAK</sequence>
<feature type="region of interest" description="Disordered" evidence="1">
    <location>
        <begin position="116"/>
        <end position="146"/>
    </location>
</feature>
<gene>
    <name evidence="3" type="ORF">EGT51_11005</name>
</gene>
<dbReference type="EMBL" id="RKLX01000022">
    <property type="protein sequence ID" value="TGD17815.1"/>
    <property type="molecule type" value="Genomic_DNA"/>
</dbReference>
<dbReference type="SUPFAM" id="SSF53474">
    <property type="entry name" value="alpha/beta-Hydrolases"/>
    <property type="match status" value="1"/>
</dbReference>
<accession>A0A4Z0J7K5</accession>
<keyword evidence="4" id="KW-1185">Reference proteome</keyword>
<dbReference type="AlphaFoldDB" id="A0A4Z0J7K5"/>
<dbReference type="NCBIfam" id="NF041556">
    <property type="entry name" value="tannase_B"/>
    <property type="match status" value="1"/>
</dbReference>
<evidence type="ECO:0000259" key="2">
    <source>
        <dbReference type="Pfam" id="PF20434"/>
    </source>
</evidence>
<dbReference type="InterPro" id="IPR049492">
    <property type="entry name" value="BD-FAE-like_dom"/>
</dbReference>
<reference evidence="3 4" key="1">
    <citation type="submission" date="2018-10" db="EMBL/GenBank/DDBJ databases">
        <title>Lactobacillus sp. R7 and Lactobacillus sp. R19 isolated from fermented mustard green product of Taiwan.</title>
        <authorList>
            <person name="Lin S.-T."/>
        </authorList>
    </citation>
    <scope>NUCLEOTIDE SEQUENCE [LARGE SCALE GENOMIC DNA]</scope>
    <source>
        <strain evidence="3 4">BCRC 81129</strain>
    </source>
</reference>
<dbReference type="InterPro" id="IPR029058">
    <property type="entry name" value="AB_hydrolase_fold"/>
</dbReference>
<dbReference type="OrthoDB" id="923957at2"/>
<evidence type="ECO:0000313" key="4">
    <source>
        <dbReference type="Proteomes" id="UP000297348"/>
    </source>
</evidence>
<protein>
    <submittedName>
        <fullName evidence="3">Alpha/beta hydrolase</fullName>
    </submittedName>
</protein>